<dbReference type="Pfam" id="PF09990">
    <property type="entry name" value="DUF2231"/>
    <property type="match status" value="1"/>
</dbReference>
<evidence type="ECO:0000313" key="4">
    <source>
        <dbReference type="Proteomes" id="UP000675781"/>
    </source>
</evidence>
<feature type="transmembrane region" description="Helical" evidence="1">
    <location>
        <begin position="84"/>
        <end position="104"/>
    </location>
</feature>
<dbReference type="InterPro" id="IPR019251">
    <property type="entry name" value="DUF2231_TM"/>
</dbReference>
<keyword evidence="1" id="KW-1133">Transmembrane helix</keyword>
<evidence type="ECO:0000256" key="1">
    <source>
        <dbReference type="SAM" id="Phobius"/>
    </source>
</evidence>
<dbReference type="Proteomes" id="UP000675781">
    <property type="component" value="Unassembled WGS sequence"/>
</dbReference>
<dbReference type="EMBL" id="JAGSOG010000211">
    <property type="protein sequence ID" value="MBR7837529.1"/>
    <property type="molecule type" value="Genomic_DNA"/>
</dbReference>
<name>A0A941EZY7_9ACTN</name>
<feature type="transmembrane region" description="Helical" evidence="1">
    <location>
        <begin position="116"/>
        <end position="137"/>
    </location>
</feature>
<keyword evidence="4" id="KW-1185">Reference proteome</keyword>
<gene>
    <name evidence="3" type="ORF">KDL01_29895</name>
</gene>
<organism evidence="3 4">
    <name type="scientific">Actinospica durhamensis</name>
    <dbReference type="NCBI Taxonomy" id="1508375"/>
    <lineage>
        <taxon>Bacteria</taxon>
        <taxon>Bacillati</taxon>
        <taxon>Actinomycetota</taxon>
        <taxon>Actinomycetes</taxon>
        <taxon>Catenulisporales</taxon>
        <taxon>Actinospicaceae</taxon>
        <taxon>Actinospica</taxon>
    </lineage>
</organism>
<accession>A0A941EZY7</accession>
<protein>
    <recommendedName>
        <fullName evidence="2">DUF2231 domain-containing protein</fullName>
    </recommendedName>
</protein>
<reference evidence="3" key="1">
    <citation type="submission" date="2021-04" db="EMBL/GenBank/DDBJ databases">
        <title>Genome based classification of Actinospica acidithermotolerans sp. nov., an actinobacterium isolated from an Indonesian hot spring.</title>
        <authorList>
            <person name="Kusuma A.B."/>
            <person name="Putra K.E."/>
            <person name="Nafisah S."/>
            <person name="Loh J."/>
            <person name="Nouioui I."/>
            <person name="Goodfellow M."/>
        </authorList>
    </citation>
    <scope>NUCLEOTIDE SEQUENCE</scope>
    <source>
        <strain evidence="3">CSCA 57</strain>
    </source>
</reference>
<feature type="transmembrane region" description="Helical" evidence="1">
    <location>
        <begin position="44"/>
        <end position="64"/>
    </location>
</feature>
<comment type="caution">
    <text evidence="3">The sequence shown here is derived from an EMBL/GenBank/DDBJ whole genome shotgun (WGS) entry which is preliminary data.</text>
</comment>
<dbReference type="RefSeq" id="WP_212531996.1">
    <property type="nucleotide sequence ID" value="NZ_JAGSOG010000211.1"/>
</dbReference>
<keyword evidence="1" id="KW-0472">Membrane</keyword>
<evidence type="ECO:0000313" key="3">
    <source>
        <dbReference type="EMBL" id="MBR7837529.1"/>
    </source>
</evidence>
<feature type="transmembrane region" description="Helical" evidence="1">
    <location>
        <begin position="12"/>
        <end position="32"/>
    </location>
</feature>
<proteinExistence type="predicted"/>
<dbReference type="AlphaFoldDB" id="A0A941EZY7"/>
<sequence length="160" mass="16725">MPYSVFGLPTHILLIHLAVVGIPVACLAVLAIAVRPKWRQKYGLLTAILAVVMIPVTYATQLAGEQLYNHNFSFPNSPAAQHKALGSTLVWFVAAVAVMAVALVAAERMGYADHHAAMVVVAALAIGASAICLVRVVQVGDSGARAAWGQTVKSTAAAQQ</sequence>
<evidence type="ECO:0000259" key="2">
    <source>
        <dbReference type="Pfam" id="PF09990"/>
    </source>
</evidence>
<keyword evidence="1" id="KW-0812">Transmembrane</keyword>
<feature type="domain" description="DUF2231" evidence="2">
    <location>
        <begin position="7"/>
        <end position="154"/>
    </location>
</feature>